<keyword evidence="8" id="KW-1185">Reference proteome</keyword>
<comment type="caution">
    <text evidence="7">The sequence shown here is derived from an EMBL/GenBank/DDBJ whole genome shotgun (WGS) entry which is preliminary data.</text>
</comment>
<dbReference type="InterPro" id="IPR019045">
    <property type="entry name" value="Restrct_endonuc_II_HinfI"/>
</dbReference>
<evidence type="ECO:0000313" key="8">
    <source>
        <dbReference type="Proteomes" id="UP001232992"/>
    </source>
</evidence>
<evidence type="ECO:0000256" key="6">
    <source>
        <dbReference type="ARBA" id="ARBA00093790"/>
    </source>
</evidence>
<protein>
    <recommendedName>
        <fullName evidence="6">type II site-specific deoxyribonuclease</fullName>
        <ecNumber evidence="6">3.1.21.4</ecNumber>
    </recommendedName>
</protein>
<keyword evidence="3 7" id="KW-0255">Endonuclease</keyword>
<dbReference type="GO" id="GO:0004519">
    <property type="term" value="F:endonuclease activity"/>
    <property type="evidence" value="ECO:0007669"/>
    <property type="project" value="UniProtKB-KW"/>
</dbReference>
<keyword evidence="4 7" id="KW-0378">Hydrolase</keyword>
<evidence type="ECO:0000313" key="7">
    <source>
        <dbReference type="EMBL" id="MDJ1184634.1"/>
    </source>
</evidence>
<dbReference type="EMBL" id="JAQOSQ010000017">
    <property type="protein sequence ID" value="MDJ1184634.1"/>
    <property type="molecule type" value="Genomic_DNA"/>
</dbReference>
<evidence type="ECO:0000256" key="3">
    <source>
        <dbReference type="ARBA" id="ARBA00022759"/>
    </source>
</evidence>
<name>A0ABT7BZK1_9CYAN</name>
<evidence type="ECO:0000256" key="2">
    <source>
        <dbReference type="ARBA" id="ARBA00022747"/>
    </source>
</evidence>
<gene>
    <name evidence="7" type="ORF">PMH09_15715</name>
</gene>
<organism evidence="7 8">
    <name type="scientific">Roseofilum casamattae BLCC-M143</name>
    <dbReference type="NCBI Taxonomy" id="3022442"/>
    <lineage>
        <taxon>Bacteria</taxon>
        <taxon>Bacillati</taxon>
        <taxon>Cyanobacteriota</taxon>
        <taxon>Cyanophyceae</taxon>
        <taxon>Desertifilales</taxon>
        <taxon>Desertifilaceae</taxon>
        <taxon>Roseofilum</taxon>
        <taxon>Roseofilum casamattae</taxon>
    </lineage>
</organism>
<evidence type="ECO:0000256" key="5">
    <source>
        <dbReference type="ARBA" id="ARBA00093760"/>
    </source>
</evidence>
<dbReference type="Proteomes" id="UP001232992">
    <property type="component" value="Unassembled WGS sequence"/>
</dbReference>
<comment type="catalytic activity">
    <reaction evidence="5">
        <text>Endonucleolytic cleavage of DNA to give specific double-stranded fragments with terminal 5'-phosphates.</text>
        <dbReference type="EC" id="3.1.21.4"/>
    </reaction>
</comment>
<proteinExistence type="predicted"/>
<dbReference type="EC" id="3.1.21.4" evidence="6"/>
<dbReference type="RefSeq" id="WP_283759289.1">
    <property type="nucleotide sequence ID" value="NZ_JAQOSQ010000017.1"/>
</dbReference>
<evidence type="ECO:0000256" key="1">
    <source>
        <dbReference type="ARBA" id="ARBA00022722"/>
    </source>
</evidence>
<evidence type="ECO:0000256" key="4">
    <source>
        <dbReference type="ARBA" id="ARBA00022801"/>
    </source>
</evidence>
<keyword evidence="1" id="KW-0540">Nuclease</keyword>
<accession>A0ABT7BZK1</accession>
<dbReference type="Pfam" id="PF09520">
    <property type="entry name" value="RE_TdeIII"/>
    <property type="match status" value="1"/>
</dbReference>
<dbReference type="GO" id="GO:0016787">
    <property type="term" value="F:hydrolase activity"/>
    <property type="evidence" value="ECO:0007669"/>
    <property type="project" value="UniProtKB-KW"/>
</dbReference>
<reference evidence="7 8" key="1">
    <citation type="submission" date="2023-01" db="EMBL/GenBank/DDBJ databases">
        <title>Novel diversity within Roseofilum (Cyanobacteria; Desertifilaceae) from marine benthic mats with descriptions of four novel species.</title>
        <authorList>
            <person name="Wang Y."/>
            <person name="Berthold D.E."/>
            <person name="Hu J."/>
            <person name="Lefler F.W."/>
            <person name="Laughinghouse H.D. IV."/>
        </authorList>
    </citation>
    <scope>NUCLEOTIDE SEQUENCE [LARGE SCALE GENOMIC DNA]</scope>
    <source>
        <strain evidence="7 8">BLCC-M143</strain>
    </source>
</reference>
<keyword evidence="2" id="KW-0680">Restriction system</keyword>
<sequence length="284" mass="32846">MNQSDKDSIKEAIQSVIREMMDRVMENVLYEKPFSPETHRAAKPLYAALVPDEIFKGSHFERRFVTPFGKVWEKLAVIAAQQSLGFAQVNYKIHGTIRKGRLNRITEILNRLEYPSKGDKRIYPNWNEEIASILKCKGKKIPVTVVCDVYAENPSTGQKYAFEIKAPLPNSDQTKVSKEKLLKLYSMEPSVILEAYFALPYNPYINKQNYAWTPPKRWFNMTDDSVVLIGNEFWDKLGGQGTYQVFIQAVNELSQEYKPRIYREFLGIEPPHDGFQLEPPDKID</sequence>